<evidence type="ECO:0000313" key="10">
    <source>
        <dbReference type="EMBL" id="MBK4733510.1"/>
    </source>
</evidence>
<evidence type="ECO:0000256" key="5">
    <source>
        <dbReference type="ARBA" id="ARBA00022679"/>
    </source>
</evidence>
<dbReference type="PANTHER" id="PTHR13778:SF47">
    <property type="entry name" value="LIPOPOLYSACCHARIDE 1,3-GALACTOSYLTRANSFERASE"/>
    <property type="match status" value="1"/>
</dbReference>
<dbReference type="AlphaFoldDB" id="A0A934W549"/>
<evidence type="ECO:0000259" key="9">
    <source>
        <dbReference type="Pfam" id="PF08437"/>
    </source>
</evidence>
<dbReference type="CDD" id="cd04194">
    <property type="entry name" value="GT8_A4GalT_like"/>
    <property type="match status" value="1"/>
</dbReference>
<dbReference type="GO" id="GO:0008918">
    <property type="term" value="F:lipopolysaccharide 3-alpha-galactosyltransferase activity"/>
    <property type="evidence" value="ECO:0007669"/>
    <property type="project" value="InterPro"/>
</dbReference>
<keyword evidence="8" id="KW-0448">Lipopolysaccharide biosynthesis</keyword>
<comment type="pathway">
    <text evidence="2">Bacterial outer membrane biogenesis; LPS core biosynthesis.</text>
</comment>
<evidence type="ECO:0000256" key="3">
    <source>
        <dbReference type="ARBA" id="ARBA00006351"/>
    </source>
</evidence>
<feature type="domain" description="Glycosyl transferase family 8 C-terminal" evidence="9">
    <location>
        <begin position="265"/>
        <end position="313"/>
    </location>
</feature>
<evidence type="ECO:0000256" key="4">
    <source>
        <dbReference type="ARBA" id="ARBA00022676"/>
    </source>
</evidence>
<protein>
    <submittedName>
        <fullName evidence="10">Glycosyltransferase</fullName>
    </submittedName>
</protein>
<organism evidence="10 11">
    <name type="scientific">Noviherbaspirillum pedocola</name>
    <dbReference type="NCBI Taxonomy" id="2801341"/>
    <lineage>
        <taxon>Bacteria</taxon>
        <taxon>Pseudomonadati</taxon>
        <taxon>Pseudomonadota</taxon>
        <taxon>Betaproteobacteria</taxon>
        <taxon>Burkholderiales</taxon>
        <taxon>Oxalobacteraceae</taxon>
        <taxon>Noviherbaspirillum</taxon>
    </lineage>
</organism>
<keyword evidence="5" id="KW-0808">Transferase</keyword>
<comment type="caution">
    <text evidence="10">The sequence shown here is derived from an EMBL/GenBank/DDBJ whole genome shotgun (WGS) entry which is preliminary data.</text>
</comment>
<dbReference type="RefSeq" id="WP_200590737.1">
    <property type="nucleotide sequence ID" value="NZ_JAEPBG010000001.1"/>
</dbReference>
<comment type="similarity">
    <text evidence="3">Belongs to the glycosyltransferase 8 family.</text>
</comment>
<keyword evidence="4" id="KW-0328">Glycosyltransferase</keyword>
<dbReference type="Pfam" id="PF08437">
    <property type="entry name" value="Glyco_transf_8C"/>
    <property type="match status" value="1"/>
</dbReference>
<dbReference type="GO" id="GO:0046872">
    <property type="term" value="F:metal ion binding"/>
    <property type="evidence" value="ECO:0007669"/>
    <property type="project" value="UniProtKB-KW"/>
</dbReference>
<evidence type="ECO:0000256" key="6">
    <source>
        <dbReference type="ARBA" id="ARBA00022723"/>
    </source>
</evidence>
<comment type="cofactor">
    <cofactor evidence="1">
        <name>Mg(2+)</name>
        <dbReference type="ChEBI" id="CHEBI:18420"/>
    </cofactor>
</comment>
<dbReference type="InterPro" id="IPR050748">
    <property type="entry name" value="Glycosyltrans_8_dom-fam"/>
</dbReference>
<proteinExistence type="inferred from homology"/>
<evidence type="ECO:0000313" key="11">
    <source>
        <dbReference type="Proteomes" id="UP000622890"/>
    </source>
</evidence>
<dbReference type="Gene3D" id="3.90.550.10">
    <property type="entry name" value="Spore Coat Polysaccharide Biosynthesis Protein SpsA, Chain A"/>
    <property type="match status" value="1"/>
</dbReference>
<reference evidence="10" key="1">
    <citation type="submission" date="2021-01" db="EMBL/GenBank/DDBJ databases">
        <title>Genome sequence of strain Noviherbaspirillum sp. DKR-6.</title>
        <authorList>
            <person name="Chaudhary D.K."/>
        </authorList>
    </citation>
    <scope>NUCLEOTIDE SEQUENCE</scope>
    <source>
        <strain evidence="10">DKR-6</strain>
    </source>
</reference>
<dbReference type="EMBL" id="JAEPBG010000001">
    <property type="protein sequence ID" value="MBK4733510.1"/>
    <property type="molecule type" value="Genomic_DNA"/>
</dbReference>
<keyword evidence="6" id="KW-0479">Metal-binding</keyword>
<accession>A0A934W549</accession>
<sequence>MSFTPSSHGTNPVHIAFGVDAGYYRGMGVAITSIIENNPKRRFIFHVFAFTVTAEDRDRLRALEEKHGQRIEVHQLDTGALDAFRRFPCFSQHSLGTFIRLLIPEGLRGVTDRVLYLDADLLCFGDISDLLQTDLGDCIAAAVTDEQSTTVSTQVPALGLKHGQYFNAGVMLIDIERWVAADVSDIALKALSMRELRFADQDALNIALDGRVRYVDAKWNYRYHLVDYLDRGETRLNVGPSFALMHFTGPVKPWHDWCLHEVRCMFLELQSRSPWAGMPLDAPRTARELKLFSRFLMRQNRIVESISWHCRYLRARLRQKRKSA</sequence>
<dbReference type="Pfam" id="PF01501">
    <property type="entry name" value="Glyco_transf_8"/>
    <property type="match status" value="1"/>
</dbReference>
<dbReference type="InterPro" id="IPR013645">
    <property type="entry name" value="Glyco_transf_8N"/>
</dbReference>
<dbReference type="InterPro" id="IPR002495">
    <property type="entry name" value="Glyco_trans_8"/>
</dbReference>
<name>A0A934W549_9BURK</name>
<dbReference type="Proteomes" id="UP000622890">
    <property type="component" value="Unassembled WGS sequence"/>
</dbReference>
<keyword evidence="11" id="KW-1185">Reference proteome</keyword>
<keyword evidence="7" id="KW-0460">Magnesium</keyword>
<evidence type="ECO:0000256" key="7">
    <source>
        <dbReference type="ARBA" id="ARBA00022842"/>
    </source>
</evidence>
<dbReference type="InterPro" id="IPR029044">
    <property type="entry name" value="Nucleotide-diphossugar_trans"/>
</dbReference>
<evidence type="ECO:0000256" key="8">
    <source>
        <dbReference type="ARBA" id="ARBA00022985"/>
    </source>
</evidence>
<evidence type="ECO:0000256" key="1">
    <source>
        <dbReference type="ARBA" id="ARBA00001946"/>
    </source>
</evidence>
<dbReference type="SUPFAM" id="SSF53448">
    <property type="entry name" value="Nucleotide-diphospho-sugar transferases"/>
    <property type="match status" value="1"/>
</dbReference>
<dbReference type="PANTHER" id="PTHR13778">
    <property type="entry name" value="GLYCOSYLTRANSFERASE 8 DOMAIN-CONTAINING PROTEIN"/>
    <property type="match status" value="1"/>
</dbReference>
<evidence type="ECO:0000256" key="2">
    <source>
        <dbReference type="ARBA" id="ARBA00004713"/>
    </source>
</evidence>
<gene>
    <name evidence="10" type="ORF">JJB74_02665</name>
</gene>